<dbReference type="InterPro" id="IPR036412">
    <property type="entry name" value="HAD-like_sf"/>
</dbReference>
<dbReference type="InterPro" id="IPR006439">
    <property type="entry name" value="HAD-SF_hydro_IA"/>
</dbReference>
<protein>
    <submittedName>
        <fullName evidence="4">Dehalogenase</fullName>
    </submittedName>
</protein>
<comment type="caution">
    <text evidence="4">The sequence shown here is derived from an EMBL/GenBank/DDBJ whole genome shotgun (WGS) entry which is preliminary data.</text>
</comment>
<evidence type="ECO:0000313" key="4">
    <source>
        <dbReference type="EMBL" id="GGU91402.1"/>
    </source>
</evidence>
<keyword evidence="2" id="KW-0378">Hydrolase</keyword>
<reference evidence="4" key="1">
    <citation type="journal article" date="2014" name="Int. J. Syst. Evol. Microbiol.">
        <title>Complete genome sequence of Corynebacterium casei LMG S-19264T (=DSM 44701T), isolated from a smear-ripened cheese.</title>
        <authorList>
            <consortium name="US DOE Joint Genome Institute (JGI-PGF)"/>
            <person name="Walter F."/>
            <person name="Albersmeier A."/>
            <person name="Kalinowski J."/>
            <person name="Ruckert C."/>
        </authorList>
    </citation>
    <scope>NUCLEOTIDE SEQUENCE</scope>
    <source>
        <strain evidence="4">JCM 4369</strain>
    </source>
</reference>
<sequence>MSGWHRRREAVGQSRVSGRNARPRRSPSPRPEVTPLPAVRRPYVLLFDVNETLTDMAPLAARLEHVGLPGHLLTAWFAGVLRDGVALTLAGGHASFAAVAGEGLRALAAAEEGASDPEQAAAYVLAGLPDLPLHPDVPRGVRALHAAGYRLATLTNGSADTTRAVLDRAGLTDCFTTHLDVAGPGRWKPAREAYAYALDAVGVAADEALLVSVHPWDIDGAGRAGLTTAWLRRTSHPYPSVARPAGLTATSLPDLAARLGAE</sequence>
<accession>A0A918I9I3</accession>
<keyword evidence="5" id="KW-1185">Reference proteome</keyword>
<organism evidence="4 5">
    <name type="scientific">Streptomyces filipinensis</name>
    <dbReference type="NCBI Taxonomy" id="66887"/>
    <lineage>
        <taxon>Bacteria</taxon>
        <taxon>Bacillati</taxon>
        <taxon>Actinomycetota</taxon>
        <taxon>Actinomycetes</taxon>
        <taxon>Kitasatosporales</taxon>
        <taxon>Streptomycetaceae</taxon>
        <taxon>Streptomyces</taxon>
    </lineage>
</organism>
<dbReference type="Gene3D" id="1.10.150.240">
    <property type="entry name" value="Putative phosphatase, domain 2"/>
    <property type="match status" value="1"/>
</dbReference>
<dbReference type="Gene3D" id="3.40.50.1000">
    <property type="entry name" value="HAD superfamily/HAD-like"/>
    <property type="match status" value="1"/>
</dbReference>
<dbReference type="SFLD" id="SFLDG01129">
    <property type="entry name" value="C1.5:_HAD__Beta-PGM__Phosphata"/>
    <property type="match status" value="1"/>
</dbReference>
<evidence type="ECO:0000256" key="2">
    <source>
        <dbReference type="ARBA" id="ARBA00022801"/>
    </source>
</evidence>
<dbReference type="AlphaFoldDB" id="A0A918I9I3"/>
<dbReference type="PANTHER" id="PTHR43316">
    <property type="entry name" value="HYDROLASE, HALOACID DELAHOGENASE-RELATED"/>
    <property type="match status" value="1"/>
</dbReference>
<feature type="region of interest" description="Disordered" evidence="3">
    <location>
        <begin position="1"/>
        <end position="35"/>
    </location>
</feature>
<dbReference type="InterPro" id="IPR051540">
    <property type="entry name" value="S-2-haloacid_dehalogenase"/>
</dbReference>
<comment type="similarity">
    <text evidence="1">Belongs to the HAD-like hydrolase superfamily. S-2-haloalkanoic acid dehalogenase family.</text>
</comment>
<dbReference type="SUPFAM" id="SSF56784">
    <property type="entry name" value="HAD-like"/>
    <property type="match status" value="1"/>
</dbReference>
<evidence type="ECO:0000313" key="5">
    <source>
        <dbReference type="Proteomes" id="UP000618795"/>
    </source>
</evidence>
<reference evidence="4" key="2">
    <citation type="submission" date="2020-09" db="EMBL/GenBank/DDBJ databases">
        <authorList>
            <person name="Sun Q."/>
            <person name="Ohkuma M."/>
        </authorList>
    </citation>
    <scope>NUCLEOTIDE SEQUENCE</scope>
    <source>
        <strain evidence="4">JCM 4369</strain>
    </source>
</reference>
<dbReference type="NCBIfam" id="TIGR01428">
    <property type="entry name" value="HAD_type_II"/>
    <property type="match status" value="1"/>
</dbReference>
<dbReference type="InterPro" id="IPR023198">
    <property type="entry name" value="PGP-like_dom2"/>
</dbReference>
<dbReference type="PRINTS" id="PR00413">
    <property type="entry name" value="HADHALOGNASE"/>
</dbReference>
<dbReference type="PANTHER" id="PTHR43316:SF3">
    <property type="entry name" value="HALOACID DEHALOGENASE, TYPE II (AFU_ORTHOLOGUE AFUA_2G07750)-RELATED"/>
    <property type="match status" value="1"/>
</dbReference>
<gene>
    <name evidence="4" type="ORF">GCM10010260_27210</name>
</gene>
<evidence type="ECO:0000256" key="1">
    <source>
        <dbReference type="ARBA" id="ARBA00008106"/>
    </source>
</evidence>
<dbReference type="SFLD" id="SFLDS00003">
    <property type="entry name" value="Haloacid_Dehalogenase"/>
    <property type="match status" value="1"/>
</dbReference>
<dbReference type="InterPro" id="IPR023214">
    <property type="entry name" value="HAD_sf"/>
</dbReference>
<dbReference type="Pfam" id="PF00702">
    <property type="entry name" value="Hydrolase"/>
    <property type="match status" value="1"/>
</dbReference>
<dbReference type="CDD" id="cd02588">
    <property type="entry name" value="HAD_L2-DEX"/>
    <property type="match status" value="1"/>
</dbReference>
<dbReference type="EMBL" id="BMTD01000005">
    <property type="protein sequence ID" value="GGU91402.1"/>
    <property type="molecule type" value="Genomic_DNA"/>
</dbReference>
<name>A0A918I9I3_9ACTN</name>
<dbReference type="InterPro" id="IPR006328">
    <property type="entry name" value="2-HAD"/>
</dbReference>
<dbReference type="Proteomes" id="UP000618795">
    <property type="component" value="Unassembled WGS sequence"/>
</dbReference>
<evidence type="ECO:0000256" key="3">
    <source>
        <dbReference type="SAM" id="MobiDB-lite"/>
    </source>
</evidence>
<proteinExistence type="inferred from homology"/>
<dbReference type="GO" id="GO:0019120">
    <property type="term" value="F:hydrolase activity, acting on acid halide bonds, in C-halide compounds"/>
    <property type="evidence" value="ECO:0007669"/>
    <property type="project" value="InterPro"/>
</dbReference>